<evidence type="ECO:0000259" key="10">
    <source>
        <dbReference type="PROSITE" id="PS50011"/>
    </source>
</evidence>
<keyword evidence="2" id="KW-0808">Transferase</keyword>
<proteinExistence type="inferred from homology"/>
<accession>A0A6B2L7W2</accession>
<dbReference type="PROSITE" id="PS50011">
    <property type="entry name" value="PROTEIN_KINASE_DOM"/>
    <property type="match status" value="1"/>
</dbReference>
<comment type="catalytic activity">
    <reaction evidence="7">
        <text>L-seryl-[protein] + ATP = O-phospho-L-seryl-[protein] + ADP + H(+)</text>
        <dbReference type="Rhea" id="RHEA:17989"/>
        <dbReference type="Rhea" id="RHEA-COMP:9863"/>
        <dbReference type="Rhea" id="RHEA-COMP:11604"/>
        <dbReference type="ChEBI" id="CHEBI:15378"/>
        <dbReference type="ChEBI" id="CHEBI:29999"/>
        <dbReference type="ChEBI" id="CHEBI:30616"/>
        <dbReference type="ChEBI" id="CHEBI:83421"/>
        <dbReference type="ChEBI" id="CHEBI:456216"/>
        <dbReference type="EC" id="2.7.11.1"/>
    </reaction>
</comment>
<dbReference type="InterPro" id="IPR008271">
    <property type="entry name" value="Ser/Thr_kinase_AS"/>
</dbReference>
<comment type="similarity">
    <text evidence="9">Belongs to the protein kinase superfamily.</text>
</comment>
<dbReference type="InterPro" id="IPR017441">
    <property type="entry name" value="Protein_kinase_ATP_BS"/>
</dbReference>
<dbReference type="PANTHER" id="PTHR44329">
    <property type="entry name" value="SERINE/THREONINE-PROTEIN KINASE TNNI3K-RELATED"/>
    <property type="match status" value="1"/>
</dbReference>
<dbReference type="AlphaFoldDB" id="A0A6B2L7W2"/>
<evidence type="ECO:0000256" key="9">
    <source>
        <dbReference type="RuleBase" id="RU000304"/>
    </source>
</evidence>
<dbReference type="PROSITE" id="PS00108">
    <property type="entry name" value="PROTEIN_KINASE_ST"/>
    <property type="match status" value="1"/>
</dbReference>
<reference evidence="11" key="1">
    <citation type="journal article" date="2020" name="J. Eukaryot. Microbiol.">
        <title>De novo Sequencing, Assembly and Annotation of the Transcriptome for the Free-Living Testate Amoeba Arcella intermedia.</title>
        <authorList>
            <person name="Ribeiro G.M."/>
            <person name="Porfirio-Sousa A.L."/>
            <person name="Maurer-Alcala X.X."/>
            <person name="Katz L.A."/>
            <person name="Lahr D.J.G."/>
        </authorList>
    </citation>
    <scope>NUCLEOTIDE SEQUENCE</scope>
</reference>
<dbReference type="Gene3D" id="3.30.200.20">
    <property type="entry name" value="Phosphorylase Kinase, domain 1"/>
    <property type="match status" value="1"/>
</dbReference>
<dbReference type="Pfam" id="PF07714">
    <property type="entry name" value="PK_Tyr_Ser-Thr"/>
    <property type="match status" value="1"/>
</dbReference>
<dbReference type="PIRSF" id="PIRSF000654">
    <property type="entry name" value="Integrin-linked_kinase"/>
    <property type="match status" value="1"/>
</dbReference>
<dbReference type="InterPro" id="IPR051681">
    <property type="entry name" value="Ser/Thr_Kinases-Pseudokinases"/>
</dbReference>
<keyword evidence="1 9" id="KW-0723">Serine/threonine-protein kinase</keyword>
<dbReference type="InterPro" id="IPR011009">
    <property type="entry name" value="Kinase-like_dom_sf"/>
</dbReference>
<evidence type="ECO:0000256" key="7">
    <source>
        <dbReference type="ARBA" id="ARBA00048679"/>
    </source>
</evidence>
<comment type="catalytic activity">
    <reaction evidence="6">
        <text>L-threonyl-[protein] + ATP = O-phospho-L-threonyl-[protein] + ADP + H(+)</text>
        <dbReference type="Rhea" id="RHEA:46608"/>
        <dbReference type="Rhea" id="RHEA-COMP:11060"/>
        <dbReference type="Rhea" id="RHEA-COMP:11605"/>
        <dbReference type="ChEBI" id="CHEBI:15378"/>
        <dbReference type="ChEBI" id="CHEBI:30013"/>
        <dbReference type="ChEBI" id="CHEBI:30616"/>
        <dbReference type="ChEBI" id="CHEBI:61977"/>
        <dbReference type="ChEBI" id="CHEBI:456216"/>
        <dbReference type="EC" id="2.7.11.1"/>
    </reaction>
</comment>
<organism evidence="11">
    <name type="scientific">Arcella intermedia</name>
    <dbReference type="NCBI Taxonomy" id="1963864"/>
    <lineage>
        <taxon>Eukaryota</taxon>
        <taxon>Amoebozoa</taxon>
        <taxon>Tubulinea</taxon>
        <taxon>Elardia</taxon>
        <taxon>Arcellinida</taxon>
        <taxon>Sphaerothecina</taxon>
        <taxon>Arcellidae</taxon>
        <taxon>Arcella</taxon>
    </lineage>
</organism>
<evidence type="ECO:0000256" key="2">
    <source>
        <dbReference type="ARBA" id="ARBA00022679"/>
    </source>
</evidence>
<dbReference type="SUPFAM" id="SSF56112">
    <property type="entry name" value="Protein kinase-like (PK-like)"/>
    <property type="match status" value="1"/>
</dbReference>
<dbReference type="SMART" id="SM00220">
    <property type="entry name" value="S_TKc"/>
    <property type="match status" value="1"/>
</dbReference>
<protein>
    <recommendedName>
        <fullName evidence="10">Protein kinase domain-containing protein</fullName>
    </recommendedName>
</protein>
<evidence type="ECO:0000256" key="5">
    <source>
        <dbReference type="ARBA" id="ARBA00022840"/>
    </source>
</evidence>
<dbReference type="InterPro" id="IPR001245">
    <property type="entry name" value="Ser-Thr/Tyr_kinase_cat_dom"/>
</dbReference>
<dbReference type="PROSITE" id="PS00107">
    <property type="entry name" value="PROTEIN_KINASE_ATP"/>
    <property type="match status" value="1"/>
</dbReference>
<dbReference type="EMBL" id="GIBP01004144">
    <property type="protein sequence ID" value="NDV33113.1"/>
    <property type="molecule type" value="Transcribed_RNA"/>
</dbReference>
<evidence type="ECO:0000256" key="8">
    <source>
        <dbReference type="PROSITE-ProRule" id="PRU10141"/>
    </source>
</evidence>
<feature type="binding site" evidence="8">
    <location>
        <position position="39"/>
    </location>
    <ligand>
        <name>ATP</name>
        <dbReference type="ChEBI" id="CHEBI:30616"/>
    </ligand>
</feature>
<keyword evidence="3 8" id="KW-0547">Nucleotide-binding</keyword>
<evidence type="ECO:0000256" key="1">
    <source>
        <dbReference type="ARBA" id="ARBA00022527"/>
    </source>
</evidence>
<dbReference type="PANTHER" id="PTHR44329:SF288">
    <property type="entry name" value="MITOGEN-ACTIVATED PROTEIN KINASE KINASE KINASE 20"/>
    <property type="match status" value="1"/>
</dbReference>
<sequence length="301" mass="35074">MSSQWVIQHTDLTFGPVLGQGLTAVVHKGSFKEQEVAIKVLKLEQQQQDLKDFKEELFIMSQLKAHEIVHFYGFVIEPKWMIVMEFCPNGSLYHYIIKPNSEVTWERILKWCIELARGINCLHNCKPALVHRDLKTLNMLLDRDFNIKICDFGLSRYTQGNQRDDATLVKLRGTYAYTAPELHPSFKKQYTAKSDIYSCGVIMWELVNRLVKGKHSKPYSEFPDLKYDFQVINQASMNNRRPTIPPECPNKVKEVIERCWSKDPEERPNAADLCNILKNLKSSYKKKKKWYTPSNSPTKVK</sequence>
<name>A0A6B2L7W2_9EUKA</name>
<evidence type="ECO:0000256" key="4">
    <source>
        <dbReference type="ARBA" id="ARBA00022777"/>
    </source>
</evidence>
<dbReference type="Gene3D" id="1.10.510.10">
    <property type="entry name" value="Transferase(Phosphotransferase) domain 1"/>
    <property type="match status" value="1"/>
</dbReference>
<keyword evidence="5 8" id="KW-0067">ATP-binding</keyword>
<evidence type="ECO:0000256" key="3">
    <source>
        <dbReference type="ARBA" id="ARBA00022741"/>
    </source>
</evidence>
<dbReference type="InterPro" id="IPR000719">
    <property type="entry name" value="Prot_kinase_dom"/>
</dbReference>
<dbReference type="GO" id="GO:0005524">
    <property type="term" value="F:ATP binding"/>
    <property type="evidence" value="ECO:0007669"/>
    <property type="project" value="UniProtKB-UniRule"/>
</dbReference>
<evidence type="ECO:0000313" key="11">
    <source>
        <dbReference type="EMBL" id="NDV33113.1"/>
    </source>
</evidence>
<dbReference type="CDD" id="cd13999">
    <property type="entry name" value="STKc_MAP3K-like"/>
    <property type="match status" value="1"/>
</dbReference>
<feature type="domain" description="Protein kinase" evidence="10">
    <location>
        <begin position="12"/>
        <end position="291"/>
    </location>
</feature>
<evidence type="ECO:0000256" key="6">
    <source>
        <dbReference type="ARBA" id="ARBA00047899"/>
    </source>
</evidence>
<dbReference type="GO" id="GO:0004674">
    <property type="term" value="F:protein serine/threonine kinase activity"/>
    <property type="evidence" value="ECO:0007669"/>
    <property type="project" value="UniProtKB-KW"/>
</dbReference>
<keyword evidence="4" id="KW-0418">Kinase</keyword>